<sequence>MDRGDGAMTKDKVKERSYLAAAISSGSGERQEPCGEHCSSAIPAFTRVARTCLWDIHIGVKNIRLGD</sequence>
<evidence type="ECO:0000313" key="1">
    <source>
        <dbReference type="EMBL" id="KAK4035697.1"/>
    </source>
</evidence>
<evidence type="ECO:0000313" key="2">
    <source>
        <dbReference type="Proteomes" id="UP001234178"/>
    </source>
</evidence>
<accession>A0ABR0B1X3</accession>
<keyword evidence="2" id="KW-1185">Reference proteome</keyword>
<organism evidence="1 2">
    <name type="scientific">Daphnia magna</name>
    <dbReference type="NCBI Taxonomy" id="35525"/>
    <lineage>
        <taxon>Eukaryota</taxon>
        <taxon>Metazoa</taxon>
        <taxon>Ecdysozoa</taxon>
        <taxon>Arthropoda</taxon>
        <taxon>Crustacea</taxon>
        <taxon>Branchiopoda</taxon>
        <taxon>Diplostraca</taxon>
        <taxon>Cladocera</taxon>
        <taxon>Anomopoda</taxon>
        <taxon>Daphniidae</taxon>
        <taxon>Daphnia</taxon>
    </lineage>
</organism>
<proteinExistence type="predicted"/>
<dbReference type="EMBL" id="JAOYFB010000040">
    <property type="protein sequence ID" value="KAK4035697.1"/>
    <property type="molecule type" value="Genomic_DNA"/>
</dbReference>
<name>A0ABR0B1X3_9CRUS</name>
<gene>
    <name evidence="1" type="ORF">OUZ56_027782</name>
</gene>
<reference evidence="1 2" key="1">
    <citation type="journal article" date="2023" name="Nucleic Acids Res.">
        <title>The hologenome of Daphnia magna reveals possible DNA methylation and microbiome-mediated evolution of the host genome.</title>
        <authorList>
            <person name="Chaturvedi A."/>
            <person name="Li X."/>
            <person name="Dhandapani V."/>
            <person name="Marshall H."/>
            <person name="Kissane S."/>
            <person name="Cuenca-Cambronero M."/>
            <person name="Asole G."/>
            <person name="Calvet F."/>
            <person name="Ruiz-Romero M."/>
            <person name="Marangio P."/>
            <person name="Guigo R."/>
            <person name="Rago D."/>
            <person name="Mirbahai L."/>
            <person name="Eastwood N."/>
            <person name="Colbourne J.K."/>
            <person name="Zhou J."/>
            <person name="Mallon E."/>
            <person name="Orsini L."/>
        </authorList>
    </citation>
    <scope>NUCLEOTIDE SEQUENCE [LARGE SCALE GENOMIC DNA]</scope>
    <source>
        <strain evidence="1">LRV0_1</strain>
    </source>
</reference>
<dbReference type="Proteomes" id="UP001234178">
    <property type="component" value="Unassembled WGS sequence"/>
</dbReference>
<comment type="caution">
    <text evidence="1">The sequence shown here is derived from an EMBL/GenBank/DDBJ whole genome shotgun (WGS) entry which is preliminary data.</text>
</comment>
<protein>
    <submittedName>
        <fullName evidence="1">Uncharacterized protein</fullName>
    </submittedName>
</protein>